<dbReference type="RefSeq" id="WP_166091918.1">
    <property type="nucleotide sequence ID" value="NZ_CP049871.1"/>
</dbReference>
<evidence type="ECO:0000313" key="3">
    <source>
        <dbReference type="Proteomes" id="UP000502502"/>
    </source>
</evidence>
<feature type="region of interest" description="Disordered" evidence="1">
    <location>
        <begin position="74"/>
        <end position="96"/>
    </location>
</feature>
<dbReference type="AlphaFoldDB" id="A0A6G7ZKI1"/>
<name>A0A6G7ZKI1_9SPHN</name>
<keyword evidence="3" id="KW-1185">Reference proteome</keyword>
<dbReference type="Pfam" id="PF11730">
    <property type="entry name" value="DUF3297"/>
    <property type="match status" value="1"/>
</dbReference>
<reference evidence="2 3" key="1">
    <citation type="submission" date="2020-03" db="EMBL/GenBank/DDBJ databases">
        <title>Sphingomonas sp. nov., isolated from fish.</title>
        <authorList>
            <person name="Hyun D.-W."/>
            <person name="Bae J.-W."/>
        </authorList>
    </citation>
    <scope>NUCLEOTIDE SEQUENCE [LARGE SCALE GENOMIC DNA]</scope>
    <source>
        <strain evidence="2 3">HDW15C</strain>
    </source>
</reference>
<accession>A0A6G7ZKI1</accession>
<sequence length="96" mass="10549">MAEDKTQLPDRLSLNPRSEYFDADVLQQGVGIRFNGQEKTNVEEYCVSEGWIRVAAGRSRDRFGNPMTIKLNGTVEPYIDGPADDQPADDGAASEG</sequence>
<protein>
    <submittedName>
        <fullName evidence="2">DUF3297 family protein</fullName>
    </submittedName>
</protein>
<dbReference type="KEGG" id="ssin:G7078_00555"/>
<proteinExistence type="predicted"/>
<evidence type="ECO:0000256" key="1">
    <source>
        <dbReference type="SAM" id="MobiDB-lite"/>
    </source>
</evidence>
<dbReference type="InterPro" id="IPR021724">
    <property type="entry name" value="DUF3297"/>
</dbReference>
<gene>
    <name evidence="2" type="ORF">G7078_00555</name>
</gene>
<dbReference type="Proteomes" id="UP000502502">
    <property type="component" value="Chromosome"/>
</dbReference>
<dbReference type="EMBL" id="CP049871">
    <property type="protein sequence ID" value="QIL01425.1"/>
    <property type="molecule type" value="Genomic_DNA"/>
</dbReference>
<organism evidence="2 3">
    <name type="scientific">Sphingomonas sinipercae</name>
    <dbReference type="NCBI Taxonomy" id="2714944"/>
    <lineage>
        <taxon>Bacteria</taxon>
        <taxon>Pseudomonadati</taxon>
        <taxon>Pseudomonadota</taxon>
        <taxon>Alphaproteobacteria</taxon>
        <taxon>Sphingomonadales</taxon>
        <taxon>Sphingomonadaceae</taxon>
        <taxon>Sphingomonas</taxon>
    </lineage>
</organism>
<evidence type="ECO:0000313" key="2">
    <source>
        <dbReference type="EMBL" id="QIL01425.1"/>
    </source>
</evidence>